<dbReference type="EMBL" id="JAINUF010000007">
    <property type="protein sequence ID" value="KAJ8353693.1"/>
    <property type="molecule type" value="Genomic_DNA"/>
</dbReference>
<sequence length="108" mass="11547">MEASSPLRWLPSEKSTQASLAPPSLRTSFGSPPGVLFTHPRIGWPTFTGENSADDSSLRGSYSLQLYRHPTQTPPLCSLKPLIGATPWRKRVSATVILQSGPSSGGLS</sequence>
<evidence type="ECO:0000313" key="3">
    <source>
        <dbReference type="Proteomes" id="UP001152622"/>
    </source>
</evidence>
<dbReference type="Proteomes" id="UP001152622">
    <property type="component" value="Chromosome 7"/>
</dbReference>
<dbReference type="AlphaFoldDB" id="A0A9Q1F980"/>
<keyword evidence="3" id="KW-1185">Reference proteome</keyword>
<organism evidence="2 3">
    <name type="scientific">Synaphobranchus kaupii</name>
    <name type="common">Kaup's arrowtooth eel</name>
    <dbReference type="NCBI Taxonomy" id="118154"/>
    <lineage>
        <taxon>Eukaryota</taxon>
        <taxon>Metazoa</taxon>
        <taxon>Chordata</taxon>
        <taxon>Craniata</taxon>
        <taxon>Vertebrata</taxon>
        <taxon>Euteleostomi</taxon>
        <taxon>Actinopterygii</taxon>
        <taxon>Neopterygii</taxon>
        <taxon>Teleostei</taxon>
        <taxon>Anguilliformes</taxon>
        <taxon>Synaphobranchidae</taxon>
        <taxon>Synaphobranchus</taxon>
    </lineage>
</organism>
<feature type="region of interest" description="Disordered" evidence="1">
    <location>
        <begin position="1"/>
        <end position="32"/>
    </location>
</feature>
<protein>
    <submittedName>
        <fullName evidence="2">Uncharacterized protein</fullName>
    </submittedName>
</protein>
<name>A0A9Q1F980_SYNKA</name>
<evidence type="ECO:0000256" key="1">
    <source>
        <dbReference type="SAM" id="MobiDB-lite"/>
    </source>
</evidence>
<gene>
    <name evidence="2" type="ORF">SKAU_G00212600</name>
</gene>
<comment type="caution">
    <text evidence="2">The sequence shown here is derived from an EMBL/GenBank/DDBJ whole genome shotgun (WGS) entry which is preliminary data.</text>
</comment>
<proteinExistence type="predicted"/>
<evidence type="ECO:0000313" key="2">
    <source>
        <dbReference type="EMBL" id="KAJ8353693.1"/>
    </source>
</evidence>
<feature type="compositionally biased region" description="Polar residues" evidence="1">
    <location>
        <begin position="13"/>
        <end position="30"/>
    </location>
</feature>
<reference evidence="2" key="1">
    <citation type="journal article" date="2023" name="Science">
        <title>Genome structures resolve the early diversification of teleost fishes.</title>
        <authorList>
            <person name="Parey E."/>
            <person name="Louis A."/>
            <person name="Montfort J."/>
            <person name="Bouchez O."/>
            <person name="Roques C."/>
            <person name="Iampietro C."/>
            <person name="Lluch J."/>
            <person name="Castinel A."/>
            <person name="Donnadieu C."/>
            <person name="Desvignes T."/>
            <person name="Floi Bucao C."/>
            <person name="Jouanno E."/>
            <person name="Wen M."/>
            <person name="Mejri S."/>
            <person name="Dirks R."/>
            <person name="Jansen H."/>
            <person name="Henkel C."/>
            <person name="Chen W.J."/>
            <person name="Zahm M."/>
            <person name="Cabau C."/>
            <person name="Klopp C."/>
            <person name="Thompson A.W."/>
            <person name="Robinson-Rechavi M."/>
            <person name="Braasch I."/>
            <person name="Lecointre G."/>
            <person name="Bobe J."/>
            <person name="Postlethwait J.H."/>
            <person name="Berthelot C."/>
            <person name="Roest Crollius H."/>
            <person name="Guiguen Y."/>
        </authorList>
    </citation>
    <scope>NUCLEOTIDE SEQUENCE</scope>
    <source>
        <strain evidence="2">WJC10195</strain>
    </source>
</reference>
<accession>A0A9Q1F980</accession>